<feature type="transmembrane region" description="Helical" evidence="9">
    <location>
        <begin position="180"/>
        <end position="200"/>
    </location>
</feature>
<protein>
    <recommendedName>
        <fullName evidence="10">Major facilitator superfamily (MFS) profile domain-containing protein</fullName>
    </recommendedName>
</protein>
<evidence type="ECO:0000256" key="9">
    <source>
        <dbReference type="SAM" id="Phobius"/>
    </source>
</evidence>
<dbReference type="InterPro" id="IPR005828">
    <property type="entry name" value="MFS_sugar_transport-like"/>
</dbReference>
<dbReference type="GO" id="GO:0022857">
    <property type="term" value="F:transmembrane transporter activity"/>
    <property type="evidence" value="ECO:0007669"/>
    <property type="project" value="InterPro"/>
</dbReference>
<dbReference type="Proteomes" id="UP001159042">
    <property type="component" value="Unassembled WGS sequence"/>
</dbReference>
<evidence type="ECO:0000259" key="10">
    <source>
        <dbReference type="PROSITE" id="PS50850"/>
    </source>
</evidence>
<dbReference type="InterPro" id="IPR020846">
    <property type="entry name" value="MFS_dom"/>
</dbReference>
<feature type="transmembrane region" description="Helical" evidence="9">
    <location>
        <begin position="92"/>
        <end position="110"/>
    </location>
</feature>
<feature type="transmembrane region" description="Helical" evidence="9">
    <location>
        <begin position="147"/>
        <end position="168"/>
    </location>
</feature>
<keyword evidence="3" id="KW-1003">Cell membrane</keyword>
<comment type="subcellular location">
    <subcellularLocation>
        <location evidence="1">Cell membrane</location>
        <topology evidence="1">Multi-pass membrane protein</topology>
    </subcellularLocation>
</comment>
<dbReference type="InterPro" id="IPR050549">
    <property type="entry name" value="MFS_Trehalose_Transporter"/>
</dbReference>
<dbReference type="FunFam" id="1.20.1250.20:FF:000218">
    <property type="entry name" value="facilitated trehalose transporter Tret1"/>
    <property type="match status" value="1"/>
</dbReference>
<feature type="transmembrane region" description="Helical" evidence="9">
    <location>
        <begin position="352"/>
        <end position="374"/>
    </location>
</feature>
<name>A0AAV8W5Q1_9CUCU</name>
<evidence type="ECO:0000313" key="12">
    <source>
        <dbReference type="Proteomes" id="UP001159042"/>
    </source>
</evidence>
<dbReference type="InterPro" id="IPR036259">
    <property type="entry name" value="MFS_trans_sf"/>
</dbReference>
<keyword evidence="8" id="KW-0325">Glycoprotein</keyword>
<evidence type="ECO:0000313" key="11">
    <source>
        <dbReference type="EMBL" id="KAJ8921769.1"/>
    </source>
</evidence>
<dbReference type="PRINTS" id="PR00171">
    <property type="entry name" value="SUGRTRNSPORT"/>
</dbReference>
<feature type="transmembrane region" description="Helical" evidence="9">
    <location>
        <begin position="43"/>
        <end position="65"/>
    </location>
</feature>
<dbReference type="PANTHER" id="PTHR48021:SF47">
    <property type="entry name" value="GH17672P"/>
    <property type="match status" value="1"/>
</dbReference>
<evidence type="ECO:0000256" key="4">
    <source>
        <dbReference type="ARBA" id="ARBA00022597"/>
    </source>
</evidence>
<accession>A0AAV8W5Q1</accession>
<keyword evidence="5 9" id="KW-0812">Transmembrane</keyword>
<dbReference type="Pfam" id="PF00083">
    <property type="entry name" value="Sugar_tr"/>
    <property type="match status" value="1"/>
</dbReference>
<keyword evidence="2" id="KW-0813">Transport</keyword>
<keyword evidence="6 9" id="KW-1133">Transmembrane helix</keyword>
<keyword evidence="12" id="KW-1185">Reference proteome</keyword>
<dbReference type="InterPro" id="IPR003663">
    <property type="entry name" value="Sugar/inositol_transpt"/>
</dbReference>
<dbReference type="Gene3D" id="1.20.1250.20">
    <property type="entry name" value="MFS general substrate transporter like domains"/>
    <property type="match status" value="1"/>
</dbReference>
<organism evidence="11 12">
    <name type="scientific">Exocentrus adspersus</name>
    <dbReference type="NCBI Taxonomy" id="1586481"/>
    <lineage>
        <taxon>Eukaryota</taxon>
        <taxon>Metazoa</taxon>
        <taxon>Ecdysozoa</taxon>
        <taxon>Arthropoda</taxon>
        <taxon>Hexapoda</taxon>
        <taxon>Insecta</taxon>
        <taxon>Pterygota</taxon>
        <taxon>Neoptera</taxon>
        <taxon>Endopterygota</taxon>
        <taxon>Coleoptera</taxon>
        <taxon>Polyphaga</taxon>
        <taxon>Cucujiformia</taxon>
        <taxon>Chrysomeloidea</taxon>
        <taxon>Cerambycidae</taxon>
        <taxon>Lamiinae</taxon>
        <taxon>Acanthocinini</taxon>
        <taxon>Exocentrus</taxon>
    </lineage>
</organism>
<feature type="transmembrane region" description="Helical" evidence="9">
    <location>
        <begin position="288"/>
        <end position="311"/>
    </location>
</feature>
<feature type="transmembrane region" description="Helical" evidence="9">
    <location>
        <begin position="386"/>
        <end position="411"/>
    </location>
</feature>
<evidence type="ECO:0000256" key="3">
    <source>
        <dbReference type="ARBA" id="ARBA00022475"/>
    </source>
</evidence>
<evidence type="ECO:0000256" key="8">
    <source>
        <dbReference type="ARBA" id="ARBA00023180"/>
    </source>
</evidence>
<gene>
    <name evidence="11" type="ORF">NQ315_008394</name>
</gene>
<evidence type="ECO:0000256" key="2">
    <source>
        <dbReference type="ARBA" id="ARBA00022448"/>
    </source>
</evidence>
<reference evidence="11 12" key="1">
    <citation type="journal article" date="2023" name="Insect Mol. Biol.">
        <title>Genome sequencing provides insights into the evolution of gene families encoding plant cell wall-degrading enzymes in longhorned beetles.</title>
        <authorList>
            <person name="Shin N.R."/>
            <person name="Okamura Y."/>
            <person name="Kirsch R."/>
            <person name="Pauchet Y."/>
        </authorList>
    </citation>
    <scope>NUCLEOTIDE SEQUENCE [LARGE SCALE GENOMIC DNA]</scope>
    <source>
        <strain evidence="11">EAD_L_NR</strain>
    </source>
</reference>
<sequence>MDKAEKDIEKNGNFESVYKPLTYEISKPQLFTTEKKSDKRNTWFLYFTSLTADLLMFDCGCNFTWTSPALSTLKSPDANINPLGVPVTPWQISWIAALINLGAAVGPLAFGKLPDVFGRRKVLIFIAISKIISYIILALAHNIYLFYLGRFLMGIGLGLSFSVMPMFTVEISEDHNRGKLASIMGVFATLGMLYTLIVGPLLSLKIFTLSCTSFLVVALISFVTVTPETPTFLVSIGKMSSAEKSLMKLRNSERVDQDLIQLSEMTEKGNSKSKITDIFRTPSLRKGIIICLSLCSLQHLSGIFPIMAFIGPIFEVTGSRIPVNLSVILVSVIQLIANIVSSIIIEKLGRKPLLLLSTIGACLSLLSLGFYFYLKECESSYLQSIFWLPVTSLVFYMVSFSIGLTSVPMTILSEIFPSEVRAVATSFVTFFGASTGFLVTFIFPIVTMFFGEARCFWLFAGFTALGAAFIYFVIPETKGKSISEIQKVLGSKETN</sequence>
<proteinExistence type="predicted"/>
<feature type="transmembrane region" description="Helical" evidence="9">
    <location>
        <begin position="122"/>
        <end position="141"/>
    </location>
</feature>
<feature type="transmembrane region" description="Helical" evidence="9">
    <location>
        <begin position="456"/>
        <end position="474"/>
    </location>
</feature>
<dbReference type="AlphaFoldDB" id="A0AAV8W5Q1"/>
<feature type="transmembrane region" description="Helical" evidence="9">
    <location>
        <begin position="423"/>
        <end position="450"/>
    </location>
</feature>
<evidence type="ECO:0000256" key="7">
    <source>
        <dbReference type="ARBA" id="ARBA00023136"/>
    </source>
</evidence>
<evidence type="ECO:0000256" key="5">
    <source>
        <dbReference type="ARBA" id="ARBA00022692"/>
    </source>
</evidence>
<evidence type="ECO:0000256" key="6">
    <source>
        <dbReference type="ARBA" id="ARBA00022989"/>
    </source>
</evidence>
<feature type="transmembrane region" description="Helical" evidence="9">
    <location>
        <begin position="206"/>
        <end position="225"/>
    </location>
</feature>
<feature type="transmembrane region" description="Helical" evidence="9">
    <location>
        <begin position="323"/>
        <end position="345"/>
    </location>
</feature>
<dbReference type="PROSITE" id="PS00216">
    <property type="entry name" value="SUGAR_TRANSPORT_1"/>
    <property type="match status" value="1"/>
</dbReference>
<dbReference type="PROSITE" id="PS50850">
    <property type="entry name" value="MFS"/>
    <property type="match status" value="1"/>
</dbReference>
<dbReference type="PANTHER" id="PTHR48021">
    <property type="match status" value="1"/>
</dbReference>
<dbReference type="GO" id="GO:0005886">
    <property type="term" value="C:plasma membrane"/>
    <property type="evidence" value="ECO:0007669"/>
    <property type="project" value="UniProtKB-SubCell"/>
</dbReference>
<dbReference type="PROSITE" id="PS00217">
    <property type="entry name" value="SUGAR_TRANSPORT_2"/>
    <property type="match status" value="1"/>
</dbReference>
<dbReference type="InterPro" id="IPR005829">
    <property type="entry name" value="Sugar_transporter_CS"/>
</dbReference>
<keyword evidence="7 9" id="KW-0472">Membrane</keyword>
<comment type="caution">
    <text evidence="11">The sequence shown here is derived from an EMBL/GenBank/DDBJ whole genome shotgun (WGS) entry which is preliminary data.</text>
</comment>
<dbReference type="SUPFAM" id="SSF103473">
    <property type="entry name" value="MFS general substrate transporter"/>
    <property type="match status" value="1"/>
</dbReference>
<keyword evidence="4" id="KW-0762">Sugar transport</keyword>
<evidence type="ECO:0000256" key="1">
    <source>
        <dbReference type="ARBA" id="ARBA00004651"/>
    </source>
</evidence>
<dbReference type="EMBL" id="JANEYG010000008">
    <property type="protein sequence ID" value="KAJ8921769.1"/>
    <property type="molecule type" value="Genomic_DNA"/>
</dbReference>
<feature type="domain" description="Major facilitator superfamily (MFS) profile" evidence="10">
    <location>
        <begin position="44"/>
        <end position="478"/>
    </location>
</feature>